<feature type="transmembrane region" description="Helical" evidence="7">
    <location>
        <begin position="602"/>
        <end position="627"/>
    </location>
</feature>
<feature type="transmembrane region" description="Helical" evidence="7">
    <location>
        <begin position="420"/>
        <end position="438"/>
    </location>
</feature>
<gene>
    <name evidence="9" type="ORF">EBQ10_03895</name>
</gene>
<comment type="subcellular location">
    <subcellularLocation>
        <location evidence="1">Cell membrane</location>
        <topology evidence="1">Multi-pass membrane protein</topology>
    </subcellularLocation>
</comment>
<evidence type="ECO:0000313" key="10">
    <source>
        <dbReference type="Proteomes" id="UP000275951"/>
    </source>
</evidence>
<dbReference type="GO" id="GO:0022857">
    <property type="term" value="F:transmembrane transporter activity"/>
    <property type="evidence" value="ECO:0007669"/>
    <property type="project" value="TreeGrafter"/>
</dbReference>
<name>A0A3Q9GH31_9ACTO</name>
<dbReference type="PANTHER" id="PTHR30572">
    <property type="entry name" value="MEMBRANE COMPONENT OF TRANSPORTER-RELATED"/>
    <property type="match status" value="1"/>
</dbReference>
<dbReference type="Proteomes" id="UP000275951">
    <property type="component" value="Chromosome"/>
</dbReference>
<protein>
    <submittedName>
        <fullName evidence="9">ABC transporter permease</fullName>
    </submittedName>
</protein>
<evidence type="ECO:0000256" key="6">
    <source>
        <dbReference type="ARBA" id="ARBA00038076"/>
    </source>
</evidence>
<keyword evidence="4 7" id="KW-1133">Transmembrane helix</keyword>
<feature type="transmembrane region" description="Helical" evidence="7">
    <location>
        <begin position="21"/>
        <end position="39"/>
    </location>
</feature>
<dbReference type="AlphaFoldDB" id="A0A3Q9GH31"/>
<feature type="transmembrane region" description="Helical" evidence="7">
    <location>
        <begin position="647"/>
        <end position="680"/>
    </location>
</feature>
<evidence type="ECO:0000256" key="3">
    <source>
        <dbReference type="ARBA" id="ARBA00022692"/>
    </source>
</evidence>
<evidence type="ECO:0000256" key="2">
    <source>
        <dbReference type="ARBA" id="ARBA00022475"/>
    </source>
</evidence>
<accession>A0A3Q9GH31</accession>
<feature type="transmembrane region" description="Helical" evidence="7">
    <location>
        <begin position="197"/>
        <end position="221"/>
    </location>
</feature>
<feature type="transmembrane region" description="Helical" evidence="7">
    <location>
        <begin position="692"/>
        <end position="712"/>
    </location>
</feature>
<reference evidence="9 10" key="1">
    <citation type="submission" date="2018-11" db="EMBL/GenBank/DDBJ databases">
        <title>Multidrug-resistant genes are associated with an 42-kb island TGI1 carrying a complex class 1 integron in a Trueperella pyogenes.</title>
        <authorList>
            <person name="Dong W."/>
        </authorList>
    </citation>
    <scope>NUCLEOTIDE SEQUENCE [LARGE SCALE GENOMIC DNA]</scope>
    <source>
        <strain evidence="9 10">TP4</strain>
    </source>
</reference>
<evidence type="ECO:0000256" key="1">
    <source>
        <dbReference type="ARBA" id="ARBA00004651"/>
    </source>
</evidence>
<comment type="similarity">
    <text evidence="6">Belongs to the ABC-4 integral membrane protein family.</text>
</comment>
<feature type="domain" description="ABC3 transporter permease C-terminal" evidence="8">
    <location>
        <begin position="607"/>
        <end position="715"/>
    </location>
</feature>
<evidence type="ECO:0000256" key="7">
    <source>
        <dbReference type="SAM" id="Phobius"/>
    </source>
</evidence>
<keyword evidence="2" id="KW-1003">Cell membrane</keyword>
<keyword evidence="3 7" id="KW-0812">Transmembrane</keyword>
<feature type="transmembrane region" description="Helical" evidence="7">
    <location>
        <begin position="291"/>
        <end position="312"/>
    </location>
</feature>
<feature type="domain" description="ABC3 transporter permease C-terminal" evidence="8">
    <location>
        <begin position="203"/>
        <end position="307"/>
    </location>
</feature>
<evidence type="ECO:0000313" key="9">
    <source>
        <dbReference type="EMBL" id="AZR06513.1"/>
    </source>
</evidence>
<organism evidence="9 10">
    <name type="scientific">Trueperella pyogenes</name>
    <dbReference type="NCBI Taxonomy" id="1661"/>
    <lineage>
        <taxon>Bacteria</taxon>
        <taxon>Bacillati</taxon>
        <taxon>Actinomycetota</taxon>
        <taxon>Actinomycetes</taxon>
        <taxon>Actinomycetales</taxon>
        <taxon>Actinomycetaceae</taxon>
        <taxon>Trueperella</taxon>
    </lineage>
</organism>
<evidence type="ECO:0000256" key="4">
    <source>
        <dbReference type="ARBA" id="ARBA00022989"/>
    </source>
</evidence>
<dbReference type="InterPro" id="IPR050250">
    <property type="entry name" value="Macrolide_Exporter_MacB"/>
</dbReference>
<feature type="transmembrane region" description="Helical" evidence="7">
    <location>
        <begin position="333"/>
        <end position="352"/>
    </location>
</feature>
<dbReference type="RefSeq" id="WP_114949420.1">
    <property type="nucleotide sequence ID" value="NZ_CP033905.1"/>
</dbReference>
<feature type="transmembrane region" description="Helical" evidence="7">
    <location>
        <begin position="242"/>
        <end position="267"/>
    </location>
</feature>
<evidence type="ECO:0000259" key="8">
    <source>
        <dbReference type="Pfam" id="PF02687"/>
    </source>
</evidence>
<evidence type="ECO:0000256" key="5">
    <source>
        <dbReference type="ARBA" id="ARBA00023136"/>
    </source>
</evidence>
<sequence>MRLAASLFRASARQSRGRLTMLTGAVAFGVLILFLFSAYHHAIFDTTHTAWRTAYDEARHARFEGNTSVRTPSGEGDPLWMESILSPVFKLGDEGINTMHVATDGGSPEKPEGLPAWPEPGQYWVSPAVAQFLTDHPQYDAGSRFGTTQLGVLPEQMLASPDEHLVIVGVERAAIPDALPITDFHRDGQIASNIISAVIYLGIVIVLFPVVILISIAAKLGSVQREQRYAALRLVGATNKQILSIVTFESLVAAVVGYALGALAYLATRPLLFDISFGHRQWPSRISLTPWHWVIVALATLALIFFSNAWGMRGLRVSPLGVARQQKHDATPRIWRLLPLLAGVAIFTYIYISTTENKGTAQTIYLILAGVMMTMIGLIVAGPWITYALGALARKAAQSADIFIGSSYVRAHAGRVSRSVVGVVLALFAGSFFLTAVSDVDFDRFTQSNTELATGTVNVQAPAEDLARLAEFTWVKNITNVPQLSGVYRVLPCDSARDYLPNVRCDGGVVGFNPYTDKKDAYLIGADLREIARLLEERGAYIEYDPAGDPVAENVAVIQLREAADIDHLRTALKDQSFNPDLSILDGRGGRGMNTQIYTLTMMTYMGIGVTLIVSVISLVVSTYAGLLERRRSLLSLRLSGMKISQLGKMVLVESFVPLVAMATVATAAGIGAGFVLMHAVSYSLNARLNGLYVAVLIGALIAAGFAIAAILPSMKKMTQLSVNRTE</sequence>
<proteinExistence type="inferred from homology"/>
<feature type="transmembrane region" description="Helical" evidence="7">
    <location>
        <begin position="364"/>
        <end position="389"/>
    </location>
</feature>
<dbReference type="InterPro" id="IPR003838">
    <property type="entry name" value="ABC3_permease_C"/>
</dbReference>
<dbReference type="PANTHER" id="PTHR30572:SF4">
    <property type="entry name" value="ABC TRANSPORTER PERMEASE YTRF"/>
    <property type="match status" value="1"/>
</dbReference>
<dbReference type="GO" id="GO:0005886">
    <property type="term" value="C:plasma membrane"/>
    <property type="evidence" value="ECO:0007669"/>
    <property type="project" value="UniProtKB-SubCell"/>
</dbReference>
<dbReference type="Pfam" id="PF02687">
    <property type="entry name" value="FtsX"/>
    <property type="match status" value="2"/>
</dbReference>
<keyword evidence="5 7" id="KW-0472">Membrane</keyword>
<dbReference type="EMBL" id="CP033905">
    <property type="protein sequence ID" value="AZR06513.1"/>
    <property type="molecule type" value="Genomic_DNA"/>
</dbReference>